<evidence type="ECO:0000313" key="3">
    <source>
        <dbReference type="EMBL" id="MFD1535142.1"/>
    </source>
</evidence>
<dbReference type="EMBL" id="JBHUCP010000050">
    <property type="protein sequence ID" value="MFD1535142.1"/>
    <property type="molecule type" value="Genomic_DNA"/>
</dbReference>
<dbReference type="InterPro" id="IPR050266">
    <property type="entry name" value="AB_hydrolase_sf"/>
</dbReference>
<organism evidence="3 4">
    <name type="scientific">Pseudonocardia aurantiaca</name>
    <dbReference type="NCBI Taxonomy" id="75290"/>
    <lineage>
        <taxon>Bacteria</taxon>
        <taxon>Bacillati</taxon>
        <taxon>Actinomycetota</taxon>
        <taxon>Actinomycetes</taxon>
        <taxon>Pseudonocardiales</taxon>
        <taxon>Pseudonocardiaceae</taxon>
        <taxon>Pseudonocardia</taxon>
    </lineage>
</organism>
<accession>A0ABW4FX70</accession>
<name>A0ABW4FX70_9PSEU</name>
<dbReference type="Pfam" id="PF08386">
    <property type="entry name" value="Abhydrolase_4"/>
    <property type="match status" value="1"/>
</dbReference>
<proteinExistence type="predicted"/>
<dbReference type="GO" id="GO:0016787">
    <property type="term" value="F:hydrolase activity"/>
    <property type="evidence" value="ECO:0007669"/>
    <property type="project" value="UniProtKB-KW"/>
</dbReference>
<dbReference type="InterPro" id="IPR013595">
    <property type="entry name" value="Pept_S33_TAP-like_C"/>
</dbReference>
<dbReference type="PANTHER" id="PTHR43798:SF33">
    <property type="entry name" value="HYDROLASE, PUTATIVE (AFU_ORTHOLOGUE AFUA_2G14860)-RELATED"/>
    <property type="match status" value="1"/>
</dbReference>
<sequence>MSTISTPDSLRLSRRPGVPRLRASAAPVTRRELLLHGQRVTFLEAGADTDGPVVVLLHGLASSSQTWSSVLPLLGRHAHVIAPDLLGHGQSAKPPSGDYSLGAYAAGLRDLLVTLGLDRATIAGHSFGGGVAMQFAYQFPEMTERFYLLAEVPALLVGGSRDSIIPIEHTMAAHDLLPGSSLQIFEGAGHFPHAEQPTRFAQLLTRFLTNTTAARSDLQSLRRRLQSSASLQSSADVPLA</sequence>
<dbReference type="RefSeq" id="WP_343984403.1">
    <property type="nucleotide sequence ID" value="NZ_BAAAJG010000021.1"/>
</dbReference>
<keyword evidence="3" id="KW-0378">Hydrolase</keyword>
<dbReference type="InterPro" id="IPR029058">
    <property type="entry name" value="AB_hydrolase_fold"/>
</dbReference>
<dbReference type="SUPFAM" id="SSF53474">
    <property type="entry name" value="alpha/beta-Hydrolases"/>
    <property type="match status" value="1"/>
</dbReference>
<keyword evidence="4" id="KW-1185">Reference proteome</keyword>
<feature type="domain" description="AB hydrolase-1" evidence="1">
    <location>
        <begin position="52"/>
        <end position="141"/>
    </location>
</feature>
<dbReference type="PRINTS" id="PR00111">
    <property type="entry name" value="ABHYDROLASE"/>
</dbReference>
<evidence type="ECO:0000259" key="1">
    <source>
        <dbReference type="Pfam" id="PF00561"/>
    </source>
</evidence>
<evidence type="ECO:0000259" key="2">
    <source>
        <dbReference type="Pfam" id="PF08386"/>
    </source>
</evidence>
<gene>
    <name evidence="3" type="ORF">ACFSCY_37620</name>
</gene>
<dbReference type="Pfam" id="PF00561">
    <property type="entry name" value="Abhydrolase_1"/>
    <property type="match status" value="1"/>
</dbReference>
<evidence type="ECO:0000313" key="4">
    <source>
        <dbReference type="Proteomes" id="UP001597145"/>
    </source>
</evidence>
<protein>
    <submittedName>
        <fullName evidence="3">Alpha/beta fold hydrolase</fullName>
    </submittedName>
</protein>
<dbReference type="Gene3D" id="3.40.50.1820">
    <property type="entry name" value="alpha/beta hydrolase"/>
    <property type="match status" value="2"/>
</dbReference>
<feature type="domain" description="Peptidase S33 tripeptidyl aminopeptidase-like C-terminal" evidence="2">
    <location>
        <begin position="151"/>
        <end position="217"/>
    </location>
</feature>
<comment type="caution">
    <text evidence="3">The sequence shown here is derived from an EMBL/GenBank/DDBJ whole genome shotgun (WGS) entry which is preliminary data.</text>
</comment>
<dbReference type="InterPro" id="IPR000073">
    <property type="entry name" value="AB_hydrolase_1"/>
</dbReference>
<reference evidence="4" key="1">
    <citation type="journal article" date="2019" name="Int. J. Syst. Evol. Microbiol.">
        <title>The Global Catalogue of Microorganisms (GCM) 10K type strain sequencing project: providing services to taxonomists for standard genome sequencing and annotation.</title>
        <authorList>
            <consortium name="The Broad Institute Genomics Platform"/>
            <consortium name="The Broad Institute Genome Sequencing Center for Infectious Disease"/>
            <person name="Wu L."/>
            <person name="Ma J."/>
        </authorList>
    </citation>
    <scope>NUCLEOTIDE SEQUENCE [LARGE SCALE GENOMIC DNA]</scope>
    <source>
        <strain evidence="4">JCM 12165</strain>
    </source>
</reference>
<dbReference type="Proteomes" id="UP001597145">
    <property type="component" value="Unassembled WGS sequence"/>
</dbReference>
<dbReference type="PANTHER" id="PTHR43798">
    <property type="entry name" value="MONOACYLGLYCEROL LIPASE"/>
    <property type="match status" value="1"/>
</dbReference>